<dbReference type="EMBL" id="BLXT01000090">
    <property type="protein sequence ID" value="GFN74424.1"/>
    <property type="molecule type" value="Genomic_DNA"/>
</dbReference>
<comment type="caution">
    <text evidence="2">The sequence shown here is derived from an EMBL/GenBank/DDBJ whole genome shotgun (WGS) entry which is preliminary data.</text>
</comment>
<sequence length="278" mass="30248">MARQGPMEGQQPLAIMHLVFTTNCISLLRLPDRAVKRVLRDVTGLDLAALEGRALPASPPPSLCALKGHPSLMRKKQNGSEPSQVRPAPGHTLPRCKRGMSKRARWRCKQMYLSQIKLQYLTPWAVSNSTNHASSPSPPCSTSPPTTRRNKHAGSEEIPRSPSLARSASSGHPSLPSFPSPSRHRTPYKPKACRCKCRTGAARGGNPGREDQGHSCHPAPLLPSFPPEERPTHKDITLCLPSPLVSSPLATLPPRTAQHQSTRLVGSKTSKQAKLEIQ</sequence>
<evidence type="ECO:0000256" key="1">
    <source>
        <dbReference type="SAM" id="MobiDB-lite"/>
    </source>
</evidence>
<feature type="region of interest" description="Disordered" evidence="1">
    <location>
        <begin position="250"/>
        <end position="278"/>
    </location>
</feature>
<organism evidence="2 3">
    <name type="scientific">Plakobranchus ocellatus</name>
    <dbReference type="NCBI Taxonomy" id="259542"/>
    <lineage>
        <taxon>Eukaryota</taxon>
        <taxon>Metazoa</taxon>
        <taxon>Spiralia</taxon>
        <taxon>Lophotrochozoa</taxon>
        <taxon>Mollusca</taxon>
        <taxon>Gastropoda</taxon>
        <taxon>Heterobranchia</taxon>
        <taxon>Euthyneura</taxon>
        <taxon>Panpulmonata</taxon>
        <taxon>Sacoglossa</taxon>
        <taxon>Placobranchoidea</taxon>
        <taxon>Plakobranchidae</taxon>
        <taxon>Plakobranchus</taxon>
    </lineage>
</organism>
<feature type="region of interest" description="Disordered" evidence="1">
    <location>
        <begin position="73"/>
        <end position="101"/>
    </location>
</feature>
<accession>A0AAV3XVJ6</accession>
<protein>
    <submittedName>
        <fullName evidence="2">Uncharacterized protein</fullName>
    </submittedName>
</protein>
<gene>
    <name evidence="2" type="ORF">PoB_000093000</name>
</gene>
<feature type="compositionally biased region" description="Low complexity" evidence="1">
    <location>
        <begin position="160"/>
        <end position="170"/>
    </location>
</feature>
<evidence type="ECO:0000313" key="2">
    <source>
        <dbReference type="EMBL" id="GFN74424.1"/>
    </source>
</evidence>
<keyword evidence="3" id="KW-1185">Reference proteome</keyword>
<dbReference type="AlphaFoldDB" id="A0AAV3XVJ6"/>
<dbReference type="Proteomes" id="UP000735302">
    <property type="component" value="Unassembled WGS sequence"/>
</dbReference>
<reference evidence="2 3" key="1">
    <citation type="journal article" date="2021" name="Elife">
        <title>Chloroplast acquisition without the gene transfer in kleptoplastic sea slugs, Plakobranchus ocellatus.</title>
        <authorList>
            <person name="Maeda T."/>
            <person name="Takahashi S."/>
            <person name="Yoshida T."/>
            <person name="Shimamura S."/>
            <person name="Takaki Y."/>
            <person name="Nagai Y."/>
            <person name="Toyoda A."/>
            <person name="Suzuki Y."/>
            <person name="Arimoto A."/>
            <person name="Ishii H."/>
            <person name="Satoh N."/>
            <person name="Nishiyama T."/>
            <person name="Hasebe M."/>
            <person name="Maruyama T."/>
            <person name="Minagawa J."/>
            <person name="Obokata J."/>
            <person name="Shigenobu S."/>
        </authorList>
    </citation>
    <scope>NUCLEOTIDE SEQUENCE [LARGE SCALE GENOMIC DNA]</scope>
</reference>
<proteinExistence type="predicted"/>
<feature type="region of interest" description="Disordered" evidence="1">
    <location>
        <begin position="203"/>
        <end position="234"/>
    </location>
</feature>
<evidence type="ECO:0000313" key="3">
    <source>
        <dbReference type="Proteomes" id="UP000735302"/>
    </source>
</evidence>
<feature type="compositionally biased region" description="Polar residues" evidence="1">
    <location>
        <begin position="257"/>
        <end position="272"/>
    </location>
</feature>
<feature type="region of interest" description="Disordered" evidence="1">
    <location>
        <begin position="128"/>
        <end position="190"/>
    </location>
</feature>
<name>A0AAV3XVJ6_9GAST</name>